<dbReference type="Proteomes" id="UP000597138">
    <property type="component" value="Unassembled WGS sequence"/>
</dbReference>
<reference evidence="8" key="4">
    <citation type="submission" date="2024-05" db="EMBL/GenBank/DDBJ databases">
        <authorList>
            <person name="Sun Q."/>
            <person name="Zhou Y."/>
        </authorList>
    </citation>
    <scope>NUCLEOTIDE SEQUENCE</scope>
    <source>
        <strain evidence="8">CGMCC 1.11013</strain>
    </source>
</reference>
<comment type="similarity">
    <text evidence="6">Belongs to the UPF0758 family.</text>
</comment>
<evidence type="ECO:0000256" key="5">
    <source>
        <dbReference type="ARBA" id="ARBA00023049"/>
    </source>
</evidence>
<dbReference type="Pfam" id="PF04002">
    <property type="entry name" value="RadC"/>
    <property type="match status" value="1"/>
</dbReference>
<dbReference type="InterPro" id="IPR010994">
    <property type="entry name" value="RuvA_2-like"/>
</dbReference>
<evidence type="ECO:0000256" key="6">
    <source>
        <dbReference type="RuleBase" id="RU003797"/>
    </source>
</evidence>
<evidence type="ECO:0000256" key="3">
    <source>
        <dbReference type="ARBA" id="ARBA00022801"/>
    </source>
</evidence>
<dbReference type="NCBIfam" id="NF000642">
    <property type="entry name" value="PRK00024.1"/>
    <property type="match status" value="1"/>
</dbReference>
<dbReference type="Pfam" id="PF20582">
    <property type="entry name" value="UPF0758_N"/>
    <property type="match status" value="1"/>
</dbReference>
<dbReference type="Gene3D" id="3.40.140.10">
    <property type="entry name" value="Cytidine Deaminase, domain 2"/>
    <property type="match status" value="1"/>
</dbReference>
<evidence type="ECO:0000313" key="9">
    <source>
        <dbReference type="EMBL" id="KDR30241.1"/>
    </source>
</evidence>
<dbReference type="InterPro" id="IPR037518">
    <property type="entry name" value="MPN"/>
</dbReference>
<dbReference type="RefSeq" id="WP_035968093.1">
    <property type="nucleotide sequence ID" value="NZ_BMEG01000001.1"/>
</dbReference>
<dbReference type="Gene3D" id="1.10.150.20">
    <property type="entry name" value="5' to 3' exonuclease, C-terminal subdomain"/>
    <property type="match status" value="1"/>
</dbReference>
<accession>A0A069NYW1</accession>
<keyword evidence="11" id="KW-1185">Reference proteome</keyword>
<dbReference type="NCBIfam" id="TIGR00608">
    <property type="entry name" value="radc"/>
    <property type="match status" value="1"/>
</dbReference>
<evidence type="ECO:0000256" key="4">
    <source>
        <dbReference type="ARBA" id="ARBA00022833"/>
    </source>
</evidence>
<dbReference type="EMBL" id="BMEG01000001">
    <property type="protein sequence ID" value="GGD56920.1"/>
    <property type="molecule type" value="Genomic_DNA"/>
</dbReference>
<dbReference type="CDD" id="cd08071">
    <property type="entry name" value="MPN_DUF2466"/>
    <property type="match status" value="1"/>
</dbReference>
<dbReference type="GO" id="GO:0046872">
    <property type="term" value="F:metal ion binding"/>
    <property type="evidence" value="ECO:0007669"/>
    <property type="project" value="UniProtKB-KW"/>
</dbReference>
<evidence type="ECO:0000259" key="7">
    <source>
        <dbReference type="PROSITE" id="PS50249"/>
    </source>
</evidence>
<keyword evidence="5" id="KW-0482">Metalloprotease</keyword>
<reference evidence="8" key="1">
    <citation type="journal article" date="2014" name="Int. J. Syst. Evol. Microbiol.">
        <title>Complete genome of a new Firmicutes species belonging to the dominant human colonic microbiota ('Ruminococcus bicirculans') reveals two chromosomes and a selective capacity to utilize plant glucans.</title>
        <authorList>
            <consortium name="NISC Comparative Sequencing Program"/>
            <person name="Wegmann U."/>
            <person name="Louis P."/>
            <person name="Goesmann A."/>
            <person name="Henrissat B."/>
            <person name="Duncan S.H."/>
            <person name="Flint H.J."/>
        </authorList>
    </citation>
    <scope>NUCLEOTIDE SEQUENCE</scope>
    <source>
        <strain evidence="8">CGMCC 1.11013</strain>
    </source>
</reference>
<gene>
    <name evidence="8" type="primary">radC</name>
    <name evidence="9" type="ORF">BG57_14855</name>
    <name evidence="8" type="ORF">GCM10010985_08340</name>
</gene>
<keyword evidence="3" id="KW-0378">Hydrolase</keyword>
<dbReference type="PANTHER" id="PTHR30471:SF3">
    <property type="entry name" value="UPF0758 PROTEIN YEES-RELATED"/>
    <property type="match status" value="1"/>
</dbReference>
<dbReference type="PANTHER" id="PTHR30471">
    <property type="entry name" value="DNA REPAIR PROTEIN RADC"/>
    <property type="match status" value="1"/>
</dbReference>
<dbReference type="PROSITE" id="PS50249">
    <property type="entry name" value="MPN"/>
    <property type="match status" value="1"/>
</dbReference>
<proteinExistence type="inferred from homology"/>
<dbReference type="InterPro" id="IPR025657">
    <property type="entry name" value="RadC_JAB"/>
</dbReference>
<dbReference type="Proteomes" id="UP000027439">
    <property type="component" value="Unassembled WGS sequence"/>
</dbReference>
<dbReference type="eggNOG" id="COG2003">
    <property type="taxonomic scope" value="Bacteria"/>
</dbReference>
<keyword evidence="2" id="KW-0479">Metal-binding</keyword>
<evidence type="ECO:0000256" key="2">
    <source>
        <dbReference type="ARBA" id="ARBA00022723"/>
    </source>
</evidence>
<name>A0A069NYW1_9BURK</name>
<evidence type="ECO:0000313" key="11">
    <source>
        <dbReference type="Proteomes" id="UP000597138"/>
    </source>
</evidence>
<evidence type="ECO:0000313" key="8">
    <source>
        <dbReference type="EMBL" id="GGD56920.1"/>
    </source>
</evidence>
<dbReference type="STRING" id="1071679.BG57_14855"/>
<dbReference type="GO" id="GO:0006508">
    <property type="term" value="P:proteolysis"/>
    <property type="evidence" value="ECO:0007669"/>
    <property type="project" value="UniProtKB-KW"/>
</dbReference>
<comment type="caution">
    <text evidence="9">The sequence shown here is derived from an EMBL/GenBank/DDBJ whole genome shotgun (WGS) entry which is preliminary data.</text>
</comment>
<keyword evidence="4" id="KW-0862">Zinc</keyword>
<dbReference type="EMBL" id="JFHE01000027">
    <property type="protein sequence ID" value="KDR30241.1"/>
    <property type="molecule type" value="Genomic_DNA"/>
</dbReference>
<dbReference type="OrthoDB" id="9804482at2"/>
<dbReference type="SUPFAM" id="SSF47781">
    <property type="entry name" value="RuvA domain 2-like"/>
    <property type="match status" value="1"/>
</dbReference>
<reference evidence="9 10" key="2">
    <citation type="submission" date="2014-03" db="EMBL/GenBank/DDBJ databases">
        <title>Draft Genome Sequences of Four Burkholderia Strains.</title>
        <authorList>
            <person name="Liu X.Y."/>
            <person name="Li C.X."/>
            <person name="Xu J.H."/>
        </authorList>
    </citation>
    <scope>NUCLEOTIDE SEQUENCE [LARGE SCALE GENOMIC DNA]</scope>
    <source>
        <strain evidence="9 10">R27</strain>
    </source>
</reference>
<evidence type="ECO:0000313" key="10">
    <source>
        <dbReference type="Proteomes" id="UP000027439"/>
    </source>
</evidence>
<organism evidence="9 10">
    <name type="scientific">Caballeronia grimmiae</name>
    <dbReference type="NCBI Taxonomy" id="1071679"/>
    <lineage>
        <taxon>Bacteria</taxon>
        <taxon>Pseudomonadati</taxon>
        <taxon>Pseudomonadota</taxon>
        <taxon>Betaproteobacteria</taxon>
        <taxon>Burkholderiales</taxon>
        <taxon>Burkholderiaceae</taxon>
        <taxon>Caballeronia</taxon>
    </lineage>
</organism>
<dbReference type="AlphaFoldDB" id="A0A069NYW1"/>
<sequence>MTAALPLPAPVDAIVQERLRSLSIPEWDEADRPRERLLKAGPATLSDAELLALFLRTGVPGLTAVDVARALLRRFGSLRAVLDASASDLQDERGVGEARAATLLAVSEMCRRALAEKARDRMLLNSPGAVEDFLRLKIGTRTNEVFICIYLDARHQLLDICEEAQGSLTRVAVYPREIVKRALAFNAAGLIVAHNHPSGGVEPSGSDRKLTRTLQDALALIDVKLLDHMVVASNDIFSFAREGWL</sequence>
<keyword evidence="1" id="KW-0645">Protease</keyword>
<feature type="domain" description="MPN" evidence="7">
    <location>
        <begin position="123"/>
        <end position="245"/>
    </location>
</feature>
<dbReference type="InterPro" id="IPR020891">
    <property type="entry name" value="UPF0758_CS"/>
</dbReference>
<dbReference type="InterPro" id="IPR046778">
    <property type="entry name" value="UPF0758_N"/>
</dbReference>
<reference evidence="11" key="3">
    <citation type="journal article" date="2019" name="Int. J. Syst. Evol. Microbiol.">
        <title>The Global Catalogue of Microorganisms (GCM) 10K type strain sequencing project: providing services to taxonomists for standard genome sequencing and annotation.</title>
        <authorList>
            <consortium name="The Broad Institute Genomics Platform"/>
            <consortium name="The Broad Institute Genome Sequencing Center for Infectious Disease"/>
            <person name="Wu L."/>
            <person name="Ma J."/>
        </authorList>
    </citation>
    <scope>NUCLEOTIDE SEQUENCE [LARGE SCALE GENOMIC DNA]</scope>
    <source>
        <strain evidence="11">CGMCC 1.11013</strain>
    </source>
</reference>
<evidence type="ECO:0000256" key="1">
    <source>
        <dbReference type="ARBA" id="ARBA00022670"/>
    </source>
</evidence>
<protein>
    <submittedName>
        <fullName evidence="8">DNA repair protein RadC</fullName>
    </submittedName>
</protein>
<dbReference type="PROSITE" id="PS01302">
    <property type="entry name" value="UPF0758"/>
    <property type="match status" value="1"/>
</dbReference>
<dbReference type="GO" id="GO:0008237">
    <property type="term" value="F:metallopeptidase activity"/>
    <property type="evidence" value="ECO:0007669"/>
    <property type="project" value="UniProtKB-KW"/>
</dbReference>
<dbReference type="InterPro" id="IPR001405">
    <property type="entry name" value="UPF0758"/>
</dbReference>